<evidence type="ECO:0000313" key="7">
    <source>
        <dbReference type="Proteomes" id="UP000192257"/>
    </source>
</evidence>
<dbReference type="InterPro" id="IPR003382">
    <property type="entry name" value="Flavoprotein"/>
</dbReference>
<dbReference type="GO" id="GO:0004633">
    <property type="term" value="F:phosphopantothenoylcysteine decarboxylase activity"/>
    <property type="evidence" value="ECO:0007669"/>
    <property type="project" value="TreeGrafter"/>
</dbReference>
<protein>
    <submittedName>
        <fullName evidence="6">Putative conserved flavoprotein</fullName>
    </submittedName>
</protein>
<dbReference type="EMBL" id="NBCO01000007">
    <property type="protein sequence ID" value="ORC90918.1"/>
    <property type="molecule type" value="Genomic_DNA"/>
</dbReference>
<dbReference type="PANTHER" id="PTHR14359:SF6">
    <property type="entry name" value="PHOSPHOPANTOTHENOYLCYSTEINE DECARBOXYLASE"/>
    <property type="match status" value="1"/>
</dbReference>
<dbReference type="PANTHER" id="PTHR14359">
    <property type="entry name" value="HOMO-OLIGOMERIC FLAVIN CONTAINING CYS DECARBOXYLASE FAMILY"/>
    <property type="match status" value="1"/>
</dbReference>
<evidence type="ECO:0000256" key="4">
    <source>
        <dbReference type="SAM" id="SignalP"/>
    </source>
</evidence>
<accession>A0A1X0P262</accession>
<dbReference type="STRING" id="67003.A0A1X0P262"/>
<dbReference type="Gene3D" id="3.40.50.1950">
    <property type="entry name" value="Flavin prenyltransferase-like"/>
    <property type="match status" value="1"/>
</dbReference>
<evidence type="ECO:0000256" key="3">
    <source>
        <dbReference type="SAM" id="MobiDB-lite"/>
    </source>
</evidence>
<dbReference type="Proteomes" id="UP000192257">
    <property type="component" value="Unassembled WGS sequence"/>
</dbReference>
<feature type="region of interest" description="Disordered" evidence="3">
    <location>
        <begin position="166"/>
        <end position="217"/>
    </location>
</feature>
<dbReference type="Pfam" id="PF02441">
    <property type="entry name" value="Flavoprotein"/>
    <property type="match status" value="1"/>
</dbReference>
<feature type="compositionally biased region" description="Low complexity" evidence="3">
    <location>
        <begin position="166"/>
        <end position="199"/>
    </location>
</feature>
<feature type="chain" id="PRO_5010887102" evidence="4">
    <location>
        <begin position="20"/>
        <end position="298"/>
    </location>
</feature>
<dbReference type="InterPro" id="IPR036551">
    <property type="entry name" value="Flavin_trans-like"/>
</dbReference>
<keyword evidence="7" id="KW-1185">Reference proteome</keyword>
<dbReference type="VEuPathDB" id="TriTrypDB:TM35_000073420"/>
<comment type="caution">
    <text evidence="6">The sequence shown here is derived from an EMBL/GenBank/DDBJ whole genome shotgun (WGS) entry which is preliminary data.</text>
</comment>
<keyword evidence="1" id="KW-0173">Coenzyme A biosynthesis</keyword>
<dbReference type="AlphaFoldDB" id="A0A1X0P262"/>
<gene>
    <name evidence="6" type="ORF">TM35_000073420</name>
</gene>
<sequence>MEAGKASVNLLLLVTGSIAAVKVGLLVDQLFGEPFNIRIAATKSAFHFLTRVQHSGREFPLHRVLTDDDEWREWQGMNDAVMHIELRRWADLVVIAPLDANSLAKLSNGLCDNLVTCVMRAWEVRKKPVIVCPAMNTAMWTHPVTATQLNTLRDWYSAAPTITTTNTTTNTNTNTSNTTTANHTNTNTNSTSNVNNTSSGIHVDNVDLHTTTNTSNSELDEPLHLPATFDESLFQLVGPVRKRLACGDIGIGGMASVEDIATVIRHTADLIRAGRANTAEESTVNEQNKPQEPQGEKN</sequence>
<evidence type="ECO:0000313" key="6">
    <source>
        <dbReference type="EMBL" id="ORC90918.1"/>
    </source>
</evidence>
<feature type="region of interest" description="Disordered" evidence="3">
    <location>
        <begin position="275"/>
        <end position="298"/>
    </location>
</feature>
<dbReference type="OrthoDB" id="1532798at2759"/>
<evidence type="ECO:0000256" key="1">
    <source>
        <dbReference type="ARBA" id="ARBA00022993"/>
    </source>
</evidence>
<dbReference type="GO" id="GO:0010181">
    <property type="term" value="F:FMN binding"/>
    <property type="evidence" value="ECO:0007669"/>
    <property type="project" value="TreeGrafter"/>
</dbReference>
<feature type="signal peptide" evidence="4">
    <location>
        <begin position="1"/>
        <end position="19"/>
    </location>
</feature>
<reference evidence="6 7" key="1">
    <citation type="submission" date="2017-03" db="EMBL/GenBank/DDBJ databases">
        <title>An alternative strategy for trypanosome survival in the mammalian bloodstream revealed through genome and transcriptome analysis of the ubiquitous bovine parasite Trypanosoma (Megatrypanum) theileri.</title>
        <authorList>
            <person name="Kelly S."/>
            <person name="Ivens A."/>
            <person name="Mott A."/>
            <person name="O'Neill E."/>
            <person name="Emms D."/>
            <person name="Macleod O."/>
            <person name="Voorheis P."/>
            <person name="Matthews J."/>
            <person name="Matthews K."/>
            <person name="Carrington M."/>
        </authorList>
    </citation>
    <scope>NUCLEOTIDE SEQUENCE [LARGE SCALE GENOMIC DNA]</scope>
    <source>
        <strain evidence="6">Edinburgh</strain>
    </source>
</reference>
<name>A0A1X0P262_9TRYP</name>
<feature type="compositionally biased region" description="Polar residues" evidence="3">
    <location>
        <begin position="208"/>
        <end position="217"/>
    </location>
</feature>
<feature type="domain" description="Flavoprotein" evidence="5">
    <location>
        <begin position="9"/>
        <end position="157"/>
    </location>
</feature>
<evidence type="ECO:0000256" key="2">
    <source>
        <dbReference type="ARBA" id="ARBA00038350"/>
    </source>
</evidence>
<dbReference type="SUPFAM" id="SSF52507">
    <property type="entry name" value="Homo-oligomeric flavin-containing Cys decarboxylases, HFCD"/>
    <property type="match status" value="1"/>
</dbReference>
<dbReference type="RefSeq" id="XP_028884984.1">
    <property type="nucleotide sequence ID" value="XM_029023788.1"/>
</dbReference>
<evidence type="ECO:0000259" key="5">
    <source>
        <dbReference type="Pfam" id="PF02441"/>
    </source>
</evidence>
<organism evidence="6 7">
    <name type="scientific">Trypanosoma theileri</name>
    <dbReference type="NCBI Taxonomy" id="67003"/>
    <lineage>
        <taxon>Eukaryota</taxon>
        <taxon>Discoba</taxon>
        <taxon>Euglenozoa</taxon>
        <taxon>Kinetoplastea</taxon>
        <taxon>Metakinetoplastina</taxon>
        <taxon>Trypanosomatida</taxon>
        <taxon>Trypanosomatidae</taxon>
        <taxon>Trypanosoma</taxon>
    </lineage>
</organism>
<feature type="compositionally biased region" description="Polar residues" evidence="3">
    <location>
        <begin position="279"/>
        <end position="291"/>
    </location>
</feature>
<dbReference type="GO" id="GO:0071513">
    <property type="term" value="C:phosphopantothenoylcysteine decarboxylase complex"/>
    <property type="evidence" value="ECO:0007669"/>
    <property type="project" value="TreeGrafter"/>
</dbReference>
<proteinExistence type="inferred from homology"/>
<keyword evidence="4" id="KW-0732">Signal</keyword>
<dbReference type="GO" id="GO:0015937">
    <property type="term" value="P:coenzyme A biosynthetic process"/>
    <property type="evidence" value="ECO:0007669"/>
    <property type="project" value="UniProtKB-KW"/>
</dbReference>
<comment type="similarity">
    <text evidence="2">Belongs to the HFCD (homooligomeric flavin containing Cys decarboxylase) superfamily.</text>
</comment>
<dbReference type="GeneID" id="39983568"/>